<feature type="transmembrane region" description="Helical" evidence="7">
    <location>
        <begin position="381"/>
        <end position="402"/>
    </location>
</feature>
<dbReference type="GO" id="GO:0022857">
    <property type="term" value="F:transmembrane transporter activity"/>
    <property type="evidence" value="ECO:0007669"/>
    <property type="project" value="InterPro"/>
</dbReference>
<evidence type="ECO:0000256" key="6">
    <source>
        <dbReference type="ARBA" id="ARBA00023136"/>
    </source>
</evidence>
<dbReference type="PROSITE" id="PS50850">
    <property type="entry name" value="MFS"/>
    <property type="match status" value="1"/>
</dbReference>
<gene>
    <name evidence="9" type="ORF">ASPCAL12353</name>
</gene>
<evidence type="ECO:0000256" key="1">
    <source>
        <dbReference type="ARBA" id="ARBA00004141"/>
    </source>
</evidence>
<dbReference type="PANTHER" id="PTHR43791">
    <property type="entry name" value="PERMEASE-RELATED"/>
    <property type="match status" value="1"/>
</dbReference>
<dbReference type="EMBL" id="CDMC01000013">
    <property type="protein sequence ID" value="CEL09214.1"/>
    <property type="molecule type" value="Genomic_DNA"/>
</dbReference>
<dbReference type="AlphaFoldDB" id="A0A0U5GER9"/>
<dbReference type="PANTHER" id="PTHR43791:SF47">
    <property type="entry name" value="MAJOR FACILITATOR SUPERFAMILY (MFS) PROFILE DOMAIN-CONTAINING PROTEIN-RELATED"/>
    <property type="match status" value="1"/>
</dbReference>
<evidence type="ECO:0000259" key="8">
    <source>
        <dbReference type="PROSITE" id="PS50850"/>
    </source>
</evidence>
<feature type="transmembrane region" description="Helical" evidence="7">
    <location>
        <begin position="355"/>
        <end position="375"/>
    </location>
</feature>
<feature type="transmembrane region" description="Helical" evidence="7">
    <location>
        <begin position="323"/>
        <end position="343"/>
    </location>
</feature>
<dbReference type="InterPro" id="IPR020846">
    <property type="entry name" value="MFS_dom"/>
</dbReference>
<accession>A0A0U5GER9</accession>
<sequence>MAVETQINAASDTKLDLKEALNQDHEKSGLTTHASESSLQYDEAEVKAIKRKIDIRLCVVVAVMYTVCQIDRVNLANAVVAGMGLEIDLTGQHYSTIVAVFFPTYTVFQPLMTVIARKIGPRIFMGFITVAWGLVMVGMGLVNDWKHLAALRVILGLFEAGLFPAAVFLISSWYIRHETGKRIGLFYLLGSAISSFGGILAYGLQQMHGLQGHAGWRWIFIIEGVITVAVGLVGFILIVDFPEDARRTKWFLTDREIDIMIDRVEKDRGDAHLTPFNLKEYFGYALEWQGWLLAANFLMTAVVIYAVSYFLPIVLMQGLKFDVAKAQTLTAPCFLFGTVLGLTESWLSDKYKLRGPVVVFNAILQIIGIALLGYAKQNGVRYFGAFVLTGSCNANIPAALTYQSNNITGQWRRAFGSALIVGAGGVGGIIGGLVFRDQDAPDYEPGLWTCFIAAGITIFSVGITTMTMSRRNKKQRNGKEIFNTPGFRFTL</sequence>
<dbReference type="FunFam" id="1.20.1250.20:FF:000013">
    <property type="entry name" value="MFS general substrate transporter"/>
    <property type="match status" value="1"/>
</dbReference>
<dbReference type="FunFam" id="1.20.1250.20:FF:000018">
    <property type="entry name" value="MFS transporter permease"/>
    <property type="match status" value="1"/>
</dbReference>
<keyword evidence="3" id="KW-0813">Transport</keyword>
<feature type="transmembrane region" description="Helical" evidence="7">
    <location>
        <begin position="55"/>
        <end position="73"/>
    </location>
</feature>
<dbReference type="Proteomes" id="UP000054771">
    <property type="component" value="Unassembled WGS sequence"/>
</dbReference>
<keyword evidence="5 7" id="KW-1133">Transmembrane helix</keyword>
<proteinExistence type="inferred from homology"/>
<evidence type="ECO:0000313" key="10">
    <source>
        <dbReference type="Proteomes" id="UP000054771"/>
    </source>
</evidence>
<dbReference type="InterPro" id="IPR011701">
    <property type="entry name" value="MFS"/>
</dbReference>
<keyword evidence="4 7" id="KW-0812">Transmembrane</keyword>
<feature type="transmembrane region" description="Helical" evidence="7">
    <location>
        <begin position="414"/>
        <end position="434"/>
    </location>
</feature>
<dbReference type="STRING" id="454130.A0A0U5GER9"/>
<feature type="transmembrane region" description="Helical" evidence="7">
    <location>
        <begin position="291"/>
        <end position="311"/>
    </location>
</feature>
<keyword evidence="10" id="KW-1185">Reference proteome</keyword>
<dbReference type="OrthoDB" id="3639251at2759"/>
<dbReference type="Gene3D" id="1.20.1250.20">
    <property type="entry name" value="MFS general substrate transporter like domains"/>
    <property type="match status" value="2"/>
</dbReference>
<feature type="transmembrane region" description="Helical" evidence="7">
    <location>
        <begin position="216"/>
        <end position="239"/>
    </location>
</feature>
<feature type="transmembrane region" description="Helical" evidence="7">
    <location>
        <begin position="183"/>
        <end position="204"/>
    </location>
</feature>
<evidence type="ECO:0000256" key="4">
    <source>
        <dbReference type="ARBA" id="ARBA00022692"/>
    </source>
</evidence>
<feature type="domain" description="Major facilitator superfamily (MFS) profile" evidence="8">
    <location>
        <begin position="57"/>
        <end position="472"/>
    </location>
</feature>
<comment type="similarity">
    <text evidence="2">Belongs to the major facilitator superfamily.</text>
</comment>
<feature type="transmembrane region" description="Helical" evidence="7">
    <location>
        <begin position="148"/>
        <end position="171"/>
    </location>
</feature>
<dbReference type="OMA" id="WYVRHEV"/>
<evidence type="ECO:0000256" key="5">
    <source>
        <dbReference type="ARBA" id="ARBA00022989"/>
    </source>
</evidence>
<organism evidence="9 10">
    <name type="scientific">Aspergillus calidoustus</name>
    <dbReference type="NCBI Taxonomy" id="454130"/>
    <lineage>
        <taxon>Eukaryota</taxon>
        <taxon>Fungi</taxon>
        <taxon>Dikarya</taxon>
        <taxon>Ascomycota</taxon>
        <taxon>Pezizomycotina</taxon>
        <taxon>Eurotiomycetes</taxon>
        <taxon>Eurotiomycetidae</taxon>
        <taxon>Eurotiales</taxon>
        <taxon>Aspergillaceae</taxon>
        <taxon>Aspergillus</taxon>
        <taxon>Aspergillus subgen. Nidulantes</taxon>
    </lineage>
</organism>
<evidence type="ECO:0000256" key="7">
    <source>
        <dbReference type="SAM" id="Phobius"/>
    </source>
</evidence>
<evidence type="ECO:0000256" key="3">
    <source>
        <dbReference type="ARBA" id="ARBA00022448"/>
    </source>
</evidence>
<name>A0A0U5GER9_ASPCI</name>
<reference evidence="10" key="1">
    <citation type="journal article" date="2016" name="Genome Announc.">
        <title>Draft genome sequences of fungus Aspergillus calidoustus.</title>
        <authorList>
            <person name="Horn F."/>
            <person name="Linde J."/>
            <person name="Mattern D.J."/>
            <person name="Walther G."/>
            <person name="Guthke R."/>
            <person name="Scherlach K."/>
            <person name="Martin K."/>
            <person name="Brakhage A.A."/>
            <person name="Petzke L."/>
            <person name="Valiante V."/>
        </authorList>
    </citation>
    <scope>NUCLEOTIDE SEQUENCE [LARGE SCALE GENOMIC DNA]</scope>
    <source>
        <strain evidence="10">SF006504</strain>
    </source>
</reference>
<evidence type="ECO:0000256" key="2">
    <source>
        <dbReference type="ARBA" id="ARBA00008335"/>
    </source>
</evidence>
<dbReference type="GO" id="GO:0016020">
    <property type="term" value="C:membrane"/>
    <property type="evidence" value="ECO:0007669"/>
    <property type="project" value="UniProtKB-SubCell"/>
</dbReference>
<dbReference type="SUPFAM" id="SSF103473">
    <property type="entry name" value="MFS general substrate transporter"/>
    <property type="match status" value="1"/>
</dbReference>
<feature type="transmembrane region" description="Helical" evidence="7">
    <location>
        <begin position="123"/>
        <end position="142"/>
    </location>
</feature>
<evidence type="ECO:0000313" key="9">
    <source>
        <dbReference type="EMBL" id="CEL09214.1"/>
    </source>
</evidence>
<feature type="transmembrane region" description="Helical" evidence="7">
    <location>
        <begin position="446"/>
        <end position="466"/>
    </location>
</feature>
<feature type="transmembrane region" description="Helical" evidence="7">
    <location>
        <begin position="93"/>
        <end position="116"/>
    </location>
</feature>
<protein>
    <recommendedName>
        <fullName evidence="8">Major facilitator superfamily (MFS) profile domain-containing protein</fullName>
    </recommendedName>
</protein>
<comment type="subcellular location">
    <subcellularLocation>
        <location evidence="1">Membrane</location>
        <topology evidence="1">Multi-pass membrane protein</topology>
    </subcellularLocation>
</comment>
<dbReference type="InterPro" id="IPR036259">
    <property type="entry name" value="MFS_trans_sf"/>
</dbReference>
<dbReference type="Pfam" id="PF07690">
    <property type="entry name" value="MFS_1"/>
    <property type="match status" value="1"/>
</dbReference>
<keyword evidence="6 7" id="KW-0472">Membrane</keyword>